<protein>
    <submittedName>
        <fullName evidence="10">Putative transport protein</fullName>
    </submittedName>
</protein>
<feature type="transmembrane region" description="Helical" evidence="8">
    <location>
        <begin position="403"/>
        <end position="423"/>
    </location>
</feature>
<evidence type="ECO:0000256" key="3">
    <source>
        <dbReference type="ARBA" id="ARBA00022448"/>
    </source>
</evidence>
<evidence type="ECO:0000256" key="5">
    <source>
        <dbReference type="ARBA" id="ARBA00022692"/>
    </source>
</evidence>
<dbReference type="GO" id="GO:0005886">
    <property type="term" value="C:plasma membrane"/>
    <property type="evidence" value="ECO:0007669"/>
    <property type="project" value="UniProtKB-SubCell"/>
</dbReference>
<feature type="transmembrane region" description="Helical" evidence="8">
    <location>
        <begin position="40"/>
        <end position="58"/>
    </location>
</feature>
<dbReference type="PANTHER" id="PTHR30445">
    <property type="entry name" value="K(+)_H(+) ANTIPORTER SUBUNIT KHTT"/>
    <property type="match status" value="1"/>
</dbReference>
<dbReference type="Gene3D" id="3.30.70.1450">
    <property type="entry name" value="Regulator of K+ conductance, C-terminal domain"/>
    <property type="match status" value="1"/>
</dbReference>
<dbReference type="InterPro" id="IPR006512">
    <property type="entry name" value="YidE_YbjL"/>
</dbReference>
<feature type="transmembrane region" description="Helical" evidence="8">
    <location>
        <begin position="101"/>
        <end position="121"/>
    </location>
</feature>
<evidence type="ECO:0000256" key="6">
    <source>
        <dbReference type="ARBA" id="ARBA00022989"/>
    </source>
</evidence>
<dbReference type="PANTHER" id="PTHR30445:SF3">
    <property type="entry name" value="TRANSPORT PROTEIN YIDE-RELATED"/>
    <property type="match status" value="1"/>
</dbReference>
<name>A0A7W8DIL2_9BACT</name>
<accession>A0A7W8DIL2</accession>
<evidence type="ECO:0000313" key="10">
    <source>
        <dbReference type="EMBL" id="MBB5031085.1"/>
    </source>
</evidence>
<dbReference type="Proteomes" id="UP000590740">
    <property type="component" value="Unassembled WGS sequence"/>
</dbReference>
<dbReference type="PROSITE" id="PS51202">
    <property type="entry name" value="RCK_C"/>
    <property type="match status" value="1"/>
</dbReference>
<reference evidence="10 11" key="1">
    <citation type="submission" date="2020-08" db="EMBL/GenBank/DDBJ databases">
        <title>Genomic Encyclopedia of Type Strains, Phase IV (KMG-IV): sequencing the most valuable type-strain genomes for metagenomic binning, comparative biology and taxonomic classification.</title>
        <authorList>
            <person name="Goeker M."/>
        </authorList>
    </citation>
    <scope>NUCLEOTIDE SEQUENCE [LARGE SCALE GENOMIC DNA]</scope>
    <source>
        <strain evidence="10 11">DSM 12252</strain>
    </source>
</reference>
<proteinExistence type="inferred from homology"/>
<evidence type="ECO:0000259" key="9">
    <source>
        <dbReference type="PROSITE" id="PS51202"/>
    </source>
</evidence>
<dbReference type="InterPro" id="IPR050144">
    <property type="entry name" value="AAE_transporter"/>
</dbReference>
<keyword evidence="11" id="KW-1185">Reference proteome</keyword>
<keyword evidence="4" id="KW-1003">Cell membrane</keyword>
<keyword evidence="6 8" id="KW-1133">Transmembrane helix</keyword>
<keyword evidence="5 8" id="KW-0812">Transmembrane</keyword>
<evidence type="ECO:0000313" key="11">
    <source>
        <dbReference type="Proteomes" id="UP000590740"/>
    </source>
</evidence>
<dbReference type="SUPFAM" id="SSF116726">
    <property type="entry name" value="TrkA C-terminal domain-like"/>
    <property type="match status" value="1"/>
</dbReference>
<feature type="transmembrane region" description="Helical" evidence="8">
    <location>
        <begin position="12"/>
        <end position="33"/>
    </location>
</feature>
<feature type="transmembrane region" description="Helical" evidence="8">
    <location>
        <begin position="473"/>
        <end position="492"/>
    </location>
</feature>
<dbReference type="RefSeq" id="WP_184338027.1">
    <property type="nucleotide sequence ID" value="NZ_JACHIG010000001.1"/>
</dbReference>
<keyword evidence="7 8" id="KW-0472">Membrane</keyword>
<organism evidence="10 11">
    <name type="scientific">Prosthecobacter vanneervenii</name>
    <dbReference type="NCBI Taxonomy" id="48466"/>
    <lineage>
        <taxon>Bacteria</taxon>
        <taxon>Pseudomonadati</taxon>
        <taxon>Verrucomicrobiota</taxon>
        <taxon>Verrucomicrobiia</taxon>
        <taxon>Verrucomicrobiales</taxon>
        <taxon>Verrucomicrobiaceae</taxon>
        <taxon>Prosthecobacter</taxon>
    </lineage>
</organism>
<dbReference type="EMBL" id="JACHIG010000001">
    <property type="protein sequence ID" value="MBB5031085.1"/>
    <property type="molecule type" value="Genomic_DNA"/>
</dbReference>
<dbReference type="NCBIfam" id="NF003007">
    <property type="entry name" value="PRK03818.1"/>
    <property type="match status" value="1"/>
</dbReference>
<dbReference type="InterPro" id="IPR006037">
    <property type="entry name" value="RCK_C"/>
</dbReference>
<feature type="transmembrane region" description="Helical" evidence="8">
    <location>
        <begin position="167"/>
        <end position="187"/>
    </location>
</feature>
<feature type="transmembrane region" description="Helical" evidence="8">
    <location>
        <begin position="70"/>
        <end position="89"/>
    </location>
</feature>
<comment type="similarity">
    <text evidence="2">Belongs to the AAE transporter (TC 2.A.81) family.</text>
</comment>
<evidence type="ECO:0000256" key="1">
    <source>
        <dbReference type="ARBA" id="ARBA00004651"/>
    </source>
</evidence>
<dbReference type="GO" id="GO:0006813">
    <property type="term" value="P:potassium ion transport"/>
    <property type="evidence" value="ECO:0007669"/>
    <property type="project" value="InterPro"/>
</dbReference>
<gene>
    <name evidence="10" type="ORF">HNQ65_000639</name>
</gene>
<sequence>MPFLQSLHQDNPVAASLLIYSIVILGGIGLGHIRVKGVRLGTAGVLFAGLAAAHFGLRPDAEVAHFLKEFGLVLFVFALGMQMGPSFFASLKRQGRLLNGYALALVLLGAAVALAGGWLFGMPLPAVAGLFAGATTNTPALGAAQQALTAAHADPVLVTLPALSYAAAYPLAIVGIIVSLIALRVVFKVDVEQEAQLFRQEQGAGVEPLQRLNLRVENANLNGVSIAHVLGIQENSVVISRHRPAAAVEVAAATPDTVLHVGDVIMAVGTQSHLDQFRLIIGSISEENLMKAPGRITYRRVVLTSKKLLGKTVHELGLDHFHGVTVTRVSRGDLFFTALPDLRLQFGDTLQLVGDEDSLNAATRTLGNEVHVLQETKFAAIFAGILLGVLLGLYPLQIAGLPAPVRLGLAGGPLVVAILMSHLGRLGPMVMHMPLNANRALRELGIILFLANVGLLSGEHFAATVFSAQGLQWVLLGVLVTMLPLLVVGFLARRLHKVNFMTICGLLSGGMTDPPALAFATAMARCDSPAVAYATVYPLTMLLRIVVAQVIAQLC</sequence>
<feature type="domain" description="RCK C-terminal" evidence="9">
    <location>
        <begin position="284"/>
        <end position="368"/>
    </location>
</feature>
<evidence type="ECO:0000256" key="4">
    <source>
        <dbReference type="ARBA" id="ARBA00022475"/>
    </source>
</evidence>
<keyword evidence="3" id="KW-0813">Transport</keyword>
<dbReference type="AlphaFoldDB" id="A0A7W8DIL2"/>
<feature type="transmembrane region" description="Helical" evidence="8">
    <location>
        <begin position="444"/>
        <end position="467"/>
    </location>
</feature>
<comment type="subcellular location">
    <subcellularLocation>
        <location evidence="1">Cell membrane</location>
        <topology evidence="1">Multi-pass membrane protein</topology>
    </subcellularLocation>
</comment>
<comment type="caution">
    <text evidence="10">The sequence shown here is derived from an EMBL/GenBank/DDBJ whole genome shotgun (WGS) entry which is preliminary data.</text>
</comment>
<dbReference type="GO" id="GO:0008324">
    <property type="term" value="F:monoatomic cation transmembrane transporter activity"/>
    <property type="evidence" value="ECO:0007669"/>
    <property type="project" value="InterPro"/>
</dbReference>
<evidence type="ECO:0000256" key="8">
    <source>
        <dbReference type="SAM" id="Phobius"/>
    </source>
</evidence>
<dbReference type="InterPro" id="IPR036721">
    <property type="entry name" value="RCK_C_sf"/>
</dbReference>
<evidence type="ECO:0000256" key="7">
    <source>
        <dbReference type="ARBA" id="ARBA00023136"/>
    </source>
</evidence>
<dbReference type="Pfam" id="PF02080">
    <property type="entry name" value="TrkA_C"/>
    <property type="match status" value="1"/>
</dbReference>
<feature type="transmembrane region" description="Helical" evidence="8">
    <location>
        <begin position="378"/>
        <end position="397"/>
    </location>
</feature>
<dbReference type="Pfam" id="PF06826">
    <property type="entry name" value="Asp-Al_Ex"/>
    <property type="match status" value="2"/>
</dbReference>
<dbReference type="NCBIfam" id="TIGR01625">
    <property type="entry name" value="YidE_YbjL_dupl"/>
    <property type="match status" value="2"/>
</dbReference>
<evidence type="ECO:0000256" key="2">
    <source>
        <dbReference type="ARBA" id="ARBA00009854"/>
    </source>
</evidence>